<dbReference type="PANTHER" id="PTHR43156">
    <property type="entry name" value="STAGE II SPORULATION PROTEIN E-RELATED"/>
    <property type="match status" value="1"/>
</dbReference>
<evidence type="ECO:0000256" key="3">
    <source>
        <dbReference type="SAM" id="Phobius"/>
    </source>
</evidence>
<keyword evidence="3" id="KW-0472">Membrane</keyword>
<organism evidence="5 6">
    <name type="scientific">Actinorhabdospora filicis</name>
    <dbReference type="NCBI Taxonomy" id="1785913"/>
    <lineage>
        <taxon>Bacteria</taxon>
        <taxon>Bacillati</taxon>
        <taxon>Actinomycetota</taxon>
        <taxon>Actinomycetes</taxon>
        <taxon>Micromonosporales</taxon>
        <taxon>Micromonosporaceae</taxon>
        <taxon>Actinorhabdospora</taxon>
    </lineage>
</organism>
<evidence type="ECO:0000313" key="5">
    <source>
        <dbReference type="EMBL" id="GLZ77643.1"/>
    </source>
</evidence>
<protein>
    <submittedName>
        <fullName evidence="5">Membrane protein</fullName>
    </submittedName>
</protein>
<dbReference type="InterPro" id="IPR036457">
    <property type="entry name" value="PPM-type-like_dom_sf"/>
</dbReference>
<gene>
    <name evidence="5" type="ORF">Afil01_24500</name>
</gene>
<evidence type="ECO:0000256" key="2">
    <source>
        <dbReference type="SAM" id="MobiDB-lite"/>
    </source>
</evidence>
<dbReference type="SMART" id="SM00331">
    <property type="entry name" value="PP2C_SIG"/>
    <property type="match status" value="1"/>
</dbReference>
<feature type="transmembrane region" description="Helical" evidence="3">
    <location>
        <begin position="21"/>
        <end position="39"/>
    </location>
</feature>
<dbReference type="GO" id="GO:0016791">
    <property type="term" value="F:phosphatase activity"/>
    <property type="evidence" value="ECO:0007669"/>
    <property type="project" value="TreeGrafter"/>
</dbReference>
<feature type="transmembrane region" description="Helical" evidence="3">
    <location>
        <begin position="96"/>
        <end position="112"/>
    </location>
</feature>
<dbReference type="PROSITE" id="PS51746">
    <property type="entry name" value="PPM_2"/>
    <property type="match status" value="1"/>
</dbReference>
<dbReference type="InterPro" id="IPR052016">
    <property type="entry name" value="Bact_Sigma-Reg"/>
</dbReference>
<accession>A0A9W6SK05</accession>
<keyword evidence="6" id="KW-1185">Reference proteome</keyword>
<dbReference type="AlphaFoldDB" id="A0A9W6SK05"/>
<feature type="compositionally biased region" description="Pro residues" evidence="2">
    <location>
        <begin position="387"/>
        <end position="402"/>
    </location>
</feature>
<keyword evidence="1" id="KW-0378">Hydrolase</keyword>
<evidence type="ECO:0000313" key="6">
    <source>
        <dbReference type="Proteomes" id="UP001165079"/>
    </source>
</evidence>
<feature type="transmembrane region" description="Helical" evidence="3">
    <location>
        <begin position="68"/>
        <end position="90"/>
    </location>
</feature>
<dbReference type="Gene3D" id="3.60.40.10">
    <property type="entry name" value="PPM-type phosphatase domain"/>
    <property type="match status" value="1"/>
</dbReference>
<dbReference type="Proteomes" id="UP001165079">
    <property type="component" value="Unassembled WGS sequence"/>
</dbReference>
<sequence length="410" mass="42408">MARASRAARTRAAWTRPDARAGIGAAIVLLALIAAVELADGAEPRVVGLLATPPFVAAAFAGWRSVGLIGLGCTLFGVGVTSFGANNVALGEATDIAAIVVATGIAMATAVARQRQLDRMNTLSRLASVAQEAVLRPLGPQIGHLNLAARYVSASTAADIGGDLYEVLDTPYGARMIIGDVRGNGLDAVRLASTVLGSYRHVAFERADLRAIVADLDRAVARSVGDEDFVTAALLEERGGSLTIVNCGHPPPMLLRDGRVQLLEPPSAAPPLGFMPVVSLRSHRLEPGDRLLLYTDGLTEARRAGEFFPIAERAWGLLGHGSVVDGLRSLESALREWVGGPLDDDIALVLVEYTGPRAGAEEATPSWAVAERGRGSDGSMAVGPGDIPTPPGPNSPAVPPAAGPSSLSGR</sequence>
<dbReference type="InterPro" id="IPR001932">
    <property type="entry name" value="PPM-type_phosphatase-like_dom"/>
</dbReference>
<proteinExistence type="predicted"/>
<keyword evidence="3" id="KW-0812">Transmembrane</keyword>
<comment type="caution">
    <text evidence="5">The sequence shown here is derived from an EMBL/GenBank/DDBJ whole genome shotgun (WGS) entry which is preliminary data.</text>
</comment>
<name>A0A9W6SK05_9ACTN</name>
<feature type="region of interest" description="Disordered" evidence="2">
    <location>
        <begin position="360"/>
        <end position="410"/>
    </location>
</feature>
<dbReference type="PANTHER" id="PTHR43156:SF2">
    <property type="entry name" value="STAGE II SPORULATION PROTEIN E"/>
    <property type="match status" value="1"/>
</dbReference>
<evidence type="ECO:0000256" key="1">
    <source>
        <dbReference type="ARBA" id="ARBA00022801"/>
    </source>
</evidence>
<dbReference type="EMBL" id="BSTX01000001">
    <property type="protein sequence ID" value="GLZ77643.1"/>
    <property type="molecule type" value="Genomic_DNA"/>
</dbReference>
<keyword evidence="3" id="KW-1133">Transmembrane helix</keyword>
<dbReference type="SUPFAM" id="SSF81606">
    <property type="entry name" value="PP2C-like"/>
    <property type="match status" value="1"/>
</dbReference>
<evidence type="ECO:0000259" key="4">
    <source>
        <dbReference type="PROSITE" id="PS51746"/>
    </source>
</evidence>
<reference evidence="5" key="1">
    <citation type="submission" date="2023-03" db="EMBL/GenBank/DDBJ databases">
        <title>Actinorhabdospora filicis NBRC 111898.</title>
        <authorList>
            <person name="Ichikawa N."/>
            <person name="Sato H."/>
            <person name="Tonouchi N."/>
        </authorList>
    </citation>
    <scope>NUCLEOTIDE SEQUENCE</scope>
    <source>
        <strain evidence="5">NBRC 111898</strain>
    </source>
</reference>
<dbReference type="Pfam" id="PF07228">
    <property type="entry name" value="SpoIIE"/>
    <property type="match status" value="1"/>
</dbReference>
<feature type="domain" description="PPM-type phosphatase" evidence="4">
    <location>
        <begin position="148"/>
        <end position="353"/>
    </location>
</feature>